<feature type="domain" description="AAA+ ATPase" evidence="1">
    <location>
        <begin position="234"/>
        <end position="381"/>
    </location>
</feature>
<dbReference type="InParanoid" id="A0A6I9VA26"/>
<keyword evidence="2" id="KW-1185">Reference proteome</keyword>
<dbReference type="GO" id="GO:0051228">
    <property type="term" value="P:mitotic spindle disassembly"/>
    <property type="evidence" value="ECO:0007669"/>
    <property type="project" value="TreeGrafter"/>
</dbReference>
<dbReference type="PANTHER" id="PTHR23077">
    <property type="entry name" value="AAA-FAMILY ATPASE"/>
    <property type="match status" value="1"/>
</dbReference>
<dbReference type="InterPro" id="IPR041569">
    <property type="entry name" value="AAA_lid_3"/>
</dbReference>
<organism evidence="2 3">
    <name type="scientific">Bactrocera dorsalis</name>
    <name type="common">Oriental fruit fly</name>
    <name type="synonym">Dacus dorsalis</name>
    <dbReference type="NCBI Taxonomy" id="27457"/>
    <lineage>
        <taxon>Eukaryota</taxon>
        <taxon>Metazoa</taxon>
        <taxon>Ecdysozoa</taxon>
        <taxon>Arthropoda</taxon>
        <taxon>Hexapoda</taxon>
        <taxon>Insecta</taxon>
        <taxon>Pterygota</taxon>
        <taxon>Neoptera</taxon>
        <taxon>Endopterygota</taxon>
        <taxon>Diptera</taxon>
        <taxon>Brachycera</taxon>
        <taxon>Muscomorpha</taxon>
        <taxon>Tephritoidea</taxon>
        <taxon>Tephritidae</taxon>
        <taxon>Bactrocera</taxon>
        <taxon>Bactrocera</taxon>
    </lineage>
</organism>
<dbReference type="SUPFAM" id="SSF52540">
    <property type="entry name" value="P-loop containing nucleoside triphosphate hydrolases"/>
    <property type="match status" value="2"/>
</dbReference>
<dbReference type="InterPro" id="IPR003960">
    <property type="entry name" value="ATPase_AAA_CS"/>
</dbReference>
<gene>
    <name evidence="3" type="primary">LOC105227977</name>
</gene>
<dbReference type="PROSITE" id="PS00674">
    <property type="entry name" value="AAA"/>
    <property type="match status" value="1"/>
</dbReference>
<dbReference type="GO" id="GO:0005634">
    <property type="term" value="C:nucleus"/>
    <property type="evidence" value="ECO:0007669"/>
    <property type="project" value="TreeGrafter"/>
</dbReference>
<dbReference type="AlphaFoldDB" id="A0A6I9VA26"/>
<dbReference type="GO" id="GO:0034098">
    <property type="term" value="C:VCP-NPL4-UFD1 AAA ATPase complex"/>
    <property type="evidence" value="ECO:0007669"/>
    <property type="project" value="TreeGrafter"/>
</dbReference>
<dbReference type="InterPro" id="IPR050168">
    <property type="entry name" value="AAA_ATPase_domain"/>
</dbReference>
<accession>A0A6I9VA26</accession>
<sequence length="754" mass="84515">MKFDLGQKLTVLPLQIIEEFTFQKCLLPKEIFTKNGLRPGAWMKCCVEKTGFETCYFLCQVYPRDINVNCCYLDYGVGTSTLLEKGGILHSLEAIECQTRDSEQVAVTLEINESFFKSRLHKLTTSMLTINLKQILTPLNLMIGSVVRTKSTKNYGISAIHIDSCKNTNENTLFQLDSQTQLYINNIYISAKSNASEVKPFFKHGYELVWKEIEDLLCNSRLRDMQIESNGIRPHLNALLIGPPGCGKTALLNAFVEQHNCNCFYISTENVLHEYPGEAEAQLRKEFENALYLTKHLKSKNPTIIIFENIDLLCPLSNNASNTDAGNSNRICVQLVKLLDELHNSNASILCIATSSNPSAINASIRRPGRFQHEITIDWPNEQTRKILFNAMFEFSQAKLFLTPKKLDVELLDLVGKRTQGFVAGDLALLVQNIEQNQVKQEKEFDVGHFVKSALNNVRPAAVHTADVRVYKFVEGFETIGGMDKLKRTMKVSILAGLRKQEKFRKFGLKLPKGLLLYGPPGCAKTTFAKCLAKEADMTFISIASADVYSPYVGAAEKFIVRIFDTARKNAPCLIFFDEIDTLAGRRPISSNSSSDVQVRILSTLLTEMDGVIDGSDENSQQILVVAASNRPDMIDDALLRPGRLSKHIYVPAPDLQSRISILQLIAKRMPFAADVNINKIAEETELYTGADMCNLCNEAALLAFERLSVDSSEDDYKINAQEFDFALKNSKSSLSTNQLSLYTKFQKKIEAKS</sequence>
<dbReference type="InterPro" id="IPR027417">
    <property type="entry name" value="P-loop_NTPase"/>
</dbReference>
<dbReference type="Pfam" id="PF00004">
    <property type="entry name" value="AAA"/>
    <property type="match status" value="2"/>
</dbReference>
<evidence type="ECO:0000313" key="3">
    <source>
        <dbReference type="RefSeq" id="XP_011205866.2"/>
    </source>
</evidence>
<dbReference type="GO" id="GO:0031593">
    <property type="term" value="F:polyubiquitin modification-dependent protein binding"/>
    <property type="evidence" value="ECO:0007669"/>
    <property type="project" value="TreeGrafter"/>
</dbReference>
<dbReference type="GO" id="GO:0030970">
    <property type="term" value="P:retrograde protein transport, ER to cytosol"/>
    <property type="evidence" value="ECO:0007669"/>
    <property type="project" value="TreeGrafter"/>
</dbReference>
<evidence type="ECO:0000313" key="2">
    <source>
        <dbReference type="Proteomes" id="UP001652620"/>
    </source>
</evidence>
<protein>
    <submittedName>
        <fullName evidence="3">Spermatogenesis-associated protein 5-like protein 1</fullName>
    </submittedName>
</protein>
<dbReference type="OrthoDB" id="27435at2759"/>
<dbReference type="Proteomes" id="UP001652620">
    <property type="component" value="Chromosome 5"/>
</dbReference>
<dbReference type="PANTHER" id="PTHR23077:SF194">
    <property type="entry name" value="ATPASE FAMILY GENE 2 PROTEIN HOMOLOG B"/>
    <property type="match status" value="1"/>
</dbReference>
<dbReference type="SMART" id="SM00382">
    <property type="entry name" value="AAA"/>
    <property type="match status" value="2"/>
</dbReference>
<evidence type="ECO:0000259" key="1">
    <source>
        <dbReference type="SMART" id="SM00382"/>
    </source>
</evidence>
<dbReference type="GO" id="GO:0005524">
    <property type="term" value="F:ATP binding"/>
    <property type="evidence" value="ECO:0007669"/>
    <property type="project" value="InterPro"/>
</dbReference>
<reference evidence="3" key="1">
    <citation type="submission" date="2025-08" db="UniProtKB">
        <authorList>
            <consortium name="RefSeq"/>
        </authorList>
    </citation>
    <scope>IDENTIFICATION</scope>
    <source>
        <tissue evidence="3">Adult</tissue>
    </source>
</reference>
<dbReference type="Pfam" id="PF17862">
    <property type="entry name" value="AAA_lid_3"/>
    <property type="match status" value="1"/>
</dbReference>
<dbReference type="GO" id="GO:0016887">
    <property type="term" value="F:ATP hydrolysis activity"/>
    <property type="evidence" value="ECO:0007669"/>
    <property type="project" value="InterPro"/>
</dbReference>
<dbReference type="InterPro" id="IPR003593">
    <property type="entry name" value="AAA+_ATPase"/>
</dbReference>
<dbReference type="GO" id="GO:0097352">
    <property type="term" value="P:autophagosome maturation"/>
    <property type="evidence" value="ECO:0007669"/>
    <property type="project" value="TreeGrafter"/>
</dbReference>
<dbReference type="GeneID" id="105227977"/>
<dbReference type="Gene3D" id="3.40.50.300">
    <property type="entry name" value="P-loop containing nucleotide triphosphate hydrolases"/>
    <property type="match status" value="2"/>
</dbReference>
<proteinExistence type="predicted"/>
<dbReference type="GO" id="GO:0005829">
    <property type="term" value="C:cytosol"/>
    <property type="evidence" value="ECO:0007669"/>
    <property type="project" value="TreeGrafter"/>
</dbReference>
<name>A0A6I9VA26_BACDO</name>
<dbReference type="RefSeq" id="XP_011205866.2">
    <property type="nucleotide sequence ID" value="XM_011207564.4"/>
</dbReference>
<dbReference type="Gene3D" id="1.10.8.60">
    <property type="match status" value="2"/>
</dbReference>
<dbReference type="InterPro" id="IPR003959">
    <property type="entry name" value="ATPase_AAA_core"/>
</dbReference>
<dbReference type="KEGG" id="bdr:105227977"/>
<feature type="domain" description="AAA+ ATPase" evidence="1">
    <location>
        <begin position="511"/>
        <end position="655"/>
    </location>
</feature>